<evidence type="ECO:0000256" key="1">
    <source>
        <dbReference type="SAM" id="Phobius"/>
    </source>
</evidence>
<proteinExistence type="predicted"/>
<sequence>MKIASFERMKQLVENGKYVDAELESRNMITENPSHFAGYLCLAYLNFARENFSEADHNLEQALLYNQNIVECYQLGVMIYDRLGEKKRVIELARFGLTLDHEEADFYAALAKYEADSIKDKAALYETALAYAPKRLDIMGSLAFCLFQMDKTSKRVLALQNTALTADPLFEPNLIYFAKISYARGDFEAAREFTRKLCVIEPSNGEYQALYNQAWATKNPFWSLYERVRLFGKRISLMRRIVLVSVYILIFALLTNWIGYLAVLMWIIPLLVVVVAILSQTERKEKLTRQDRKNRYLRLPLAIILLMLLAFPAGVRTVSTLADWMTPNSLKNKYPITEPFEKQIHPFEQKEFPLKLQK</sequence>
<evidence type="ECO:0000313" key="2">
    <source>
        <dbReference type="EMBL" id="MBC1520434.1"/>
    </source>
</evidence>
<keyword evidence="1" id="KW-0472">Membrane</keyword>
<dbReference type="Gene3D" id="1.25.40.10">
    <property type="entry name" value="Tetratricopeptide repeat domain"/>
    <property type="match status" value="1"/>
</dbReference>
<evidence type="ECO:0008006" key="4">
    <source>
        <dbReference type="Google" id="ProtNLM"/>
    </source>
</evidence>
<dbReference type="RefSeq" id="WP_185371999.1">
    <property type="nucleotide sequence ID" value="NZ_JAARRM010000001.1"/>
</dbReference>
<reference evidence="2 3" key="1">
    <citation type="submission" date="2020-03" db="EMBL/GenBank/DDBJ databases">
        <title>Soil Listeria distribution.</title>
        <authorList>
            <person name="Liao J."/>
            <person name="Wiedmann M."/>
        </authorList>
    </citation>
    <scope>NUCLEOTIDE SEQUENCE [LARGE SCALE GENOMIC DNA]</scope>
    <source>
        <strain evidence="2 3">FSL L7-1507</strain>
    </source>
</reference>
<organism evidence="2 3">
    <name type="scientific">Listeria aquatica</name>
    <dbReference type="NCBI Taxonomy" id="1494960"/>
    <lineage>
        <taxon>Bacteria</taxon>
        <taxon>Bacillati</taxon>
        <taxon>Bacillota</taxon>
        <taxon>Bacilli</taxon>
        <taxon>Bacillales</taxon>
        <taxon>Listeriaceae</taxon>
        <taxon>Listeria</taxon>
    </lineage>
</organism>
<feature type="transmembrane region" description="Helical" evidence="1">
    <location>
        <begin position="237"/>
        <end position="254"/>
    </location>
</feature>
<gene>
    <name evidence="2" type="ORF">HB912_02100</name>
</gene>
<evidence type="ECO:0000313" key="3">
    <source>
        <dbReference type="Proteomes" id="UP000559885"/>
    </source>
</evidence>
<dbReference type="Proteomes" id="UP000559885">
    <property type="component" value="Unassembled WGS sequence"/>
</dbReference>
<feature type="transmembrane region" description="Helical" evidence="1">
    <location>
        <begin position="260"/>
        <end position="278"/>
    </location>
</feature>
<dbReference type="SUPFAM" id="SSF48452">
    <property type="entry name" value="TPR-like"/>
    <property type="match status" value="1"/>
</dbReference>
<dbReference type="EMBL" id="JAARRM010000001">
    <property type="protein sequence ID" value="MBC1520434.1"/>
    <property type="molecule type" value="Genomic_DNA"/>
</dbReference>
<dbReference type="InterPro" id="IPR011990">
    <property type="entry name" value="TPR-like_helical_dom_sf"/>
</dbReference>
<dbReference type="AlphaFoldDB" id="A0A841ZME6"/>
<protein>
    <recommendedName>
        <fullName evidence="4">Tetratricopeptide repeat protein</fullName>
    </recommendedName>
</protein>
<comment type="caution">
    <text evidence="2">The sequence shown here is derived from an EMBL/GenBank/DDBJ whole genome shotgun (WGS) entry which is preliminary data.</text>
</comment>
<accession>A0A841ZME6</accession>
<keyword evidence="1" id="KW-1133">Transmembrane helix</keyword>
<feature type="transmembrane region" description="Helical" evidence="1">
    <location>
        <begin position="299"/>
        <end position="319"/>
    </location>
</feature>
<keyword evidence="1" id="KW-0812">Transmembrane</keyword>
<name>A0A841ZME6_9LIST</name>